<sequence length="279" mass="31681">MAGNSMPVDLVFSNTLLLGKIADYLKQSDLARLCQTHKLGWQTIIPRLWKSPQLHTIKKIEAFSRSVGIALPYTMGAFWCYGYLVQVLDFSEIYTRPYTLTYDLLAPVFKHCVQAKVVNLKQCKSLCGNDFRSLFLSSPQLCLSLTYLNITGMETIVSHVKAVFKRLPSIKSLVLNRTNINNAVLFIVSQYMPDLEHLEIVKCGQVTDVAIQVLAIGCPKLAYLLIRRCKSIHNTDLLQQIGARSGPVHVYDDSGSDEEYSGYYYCRFDEGYYSDDRYN</sequence>
<dbReference type="InterPro" id="IPR050648">
    <property type="entry name" value="F-box_LRR-repeat"/>
</dbReference>
<dbReference type="OrthoDB" id="421226at2759"/>
<evidence type="ECO:0000313" key="2">
    <source>
        <dbReference type="Proteomes" id="UP001140011"/>
    </source>
</evidence>
<gene>
    <name evidence="1" type="primary">FBXL15</name>
    <name evidence="1" type="ORF">GGI19_001177</name>
</gene>
<proteinExistence type="predicted"/>
<dbReference type="EMBL" id="JANBUH010000039">
    <property type="protein sequence ID" value="KAJ2755996.1"/>
    <property type="molecule type" value="Genomic_DNA"/>
</dbReference>
<dbReference type="GO" id="GO:0005737">
    <property type="term" value="C:cytoplasm"/>
    <property type="evidence" value="ECO:0007669"/>
    <property type="project" value="TreeGrafter"/>
</dbReference>
<accession>A0A9W8GYL0</accession>
<evidence type="ECO:0000313" key="1">
    <source>
        <dbReference type="EMBL" id="KAJ2755996.1"/>
    </source>
</evidence>
<comment type="caution">
    <text evidence="1">The sequence shown here is derived from an EMBL/GenBank/DDBJ whole genome shotgun (WGS) entry which is preliminary data.</text>
</comment>
<dbReference type="SUPFAM" id="SSF52047">
    <property type="entry name" value="RNI-like"/>
    <property type="match status" value="1"/>
</dbReference>
<dbReference type="AlphaFoldDB" id="A0A9W8GYL0"/>
<protein>
    <submittedName>
        <fullName evidence="1">F-box/LRR-repeat protein 15</fullName>
    </submittedName>
</protein>
<dbReference type="PANTHER" id="PTHR13382">
    <property type="entry name" value="MITOCHONDRIAL ATP SYNTHASE COUPLING FACTOR B"/>
    <property type="match status" value="1"/>
</dbReference>
<dbReference type="InterPro" id="IPR006553">
    <property type="entry name" value="Leu-rich_rpt_Cys-con_subtyp"/>
</dbReference>
<dbReference type="InterPro" id="IPR032675">
    <property type="entry name" value="LRR_dom_sf"/>
</dbReference>
<name>A0A9W8GYL0_9FUNG</name>
<dbReference type="SMART" id="SM00367">
    <property type="entry name" value="LRR_CC"/>
    <property type="match status" value="2"/>
</dbReference>
<dbReference type="Proteomes" id="UP001140011">
    <property type="component" value="Unassembled WGS sequence"/>
</dbReference>
<dbReference type="Gene3D" id="3.80.10.10">
    <property type="entry name" value="Ribonuclease Inhibitor"/>
    <property type="match status" value="1"/>
</dbReference>
<organism evidence="1 2">
    <name type="scientific">Coemansia pectinata</name>
    <dbReference type="NCBI Taxonomy" id="1052879"/>
    <lineage>
        <taxon>Eukaryota</taxon>
        <taxon>Fungi</taxon>
        <taxon>Fungi incertae sedis</taxon>
        <taxon>Zoopagomycota</taxon>
        <taxon>Kickxellomycotina</taxon>
        <taxon>Kickxellomycetes</taxon>
        <taxon>Kickxellales</taxon>
        <taxon>Kickxellaceae</taxon>
        <taxon>Coemansia</taxon>
    </lineage>
</organism>
<reference evidence="1" key="1">
    <citation type="submission" date="2022-07" db="EMBL/GenBank/DDBJ databases">
        <title>Phylogenomic reconstructions and comparative analyses of Kickxellomycotina fungi.</title>
        <authorList>
            <person name="Reynolds N.K."/>
            <person name="Stajich J.E."/>
            <person name="Barry K."/>
            <person name="Grigoriev I.V."/>
            <person name="Crous P."/>
            <person name="Smith M.E."/>
        </authorList>
    </citation>
    <scope>NUCLEOTIDE SEQUENCE</scope>
    <source>
        <strain evidence="1">BCRC 34297</strain>
    </source>
</reference>
<keyword evidence="2" id="KW-1185">Reference proteome</keyword>